<dbReference type="GO" id="GO:0000139">
    <property type="term" value="C:Golgi membrane"/>
    <property type="evidence" value="ECO:0007669"/>
    <property type="project" value="UniProtKB-SubCell"/>
</dbReference>
<feature type="compositionally biased region" description="Basic and acidic residues" evidence="12">
    <location>
        <begin position="141"/>
        <end position="154"/>
    </location>
</feature>
<evidence type="ECO:0000256" key="12">
    <source>
        <dbReference type="SAM" id="MobiDB-lite"/>
    </source>
</evidence>
<name>A0A5B8MZE2_9CHLO</name>
<accession>A0A5B8MZE2</accession>
<evidence type="ECO:0000256" key="3">
    <source>
        <dbReference type="ARBA" id="ARBA00022676"/>
    </source>
</evidence>
<keyword evidence="4" id="KW-0808">Transferase</keyword>
<evidence type="ECO:0000256" key="9">
    <source>
        <dbReference type="ARBA" id="ARBA00023136"/>
    </source>
</evidence>
<evidence type="ECO:0000256" key="1">
    <source>
        <dbReference type="ARBA" id="ARBA00004323"/>
    </source>
</evidence>
<proteinExistence type="inferred from homology"/>
<feature type="compositionally biased region" description="Basic and acidic residues" evidence="12">
    <location>
        <begin position="289"/>
        <end position="309"/>
    </location>
</feature>
<feature type="region of interest" description="Disordered" evidence="12">
    <location>
        <begin position="283"/>
        <end position="331"/>
    </location>
</feature>
<gene>
    <name evidence="14" type="ORF">A3770_14p72920</name>
</gene>
<keyword evidence="10" id="KW-0325">Glycoprotein</keyword>
<dbReference type="PANTHER" id="PTHR11987:SF36">
    <property type="entry name" value="SIA-ALPHA-2,3-GAL-BETA-1,4-GLCNAC-R:ALPHA 2,8-SIALYLTRANSFERASE"/>
    <property type="match status" value="1"/>
</dbReference>
<dbReference type="InterPro" id="IPR038578">
    <property type="entry name" value="GT29-like_sf"/>
</dbReference>
<dbReference type="Pfam" id="PF00777">
    <property type="entry name" value="Glyco_transf_29"/>
    <property type="match status" value="1"/>
</dbReference>
<evidence type="ECO:0000256" key="4">
    <source>
        <dbReference type="ARBA" id="ARBA00022679"/>
    </source>
</evidence>
<comment type="subcellular location">
    <subcellularLocation>
        <location evidence="1">Golgi apparatus membrane</location>
        <topology evidence="1">Single-pass type II membrane protein</topology>
    </subcellularLocation>
</comment>
<keyword evidence="15" id="KW-1185">Reference proteome</keyword>
<evidence type="ECO:0000313" key="14">
    <source>
        <dbReference type="EMBL" id="QDZ24774.1"/>
    </source>
</evidence>
<keyword evidence="3" id="KW-0328">Glycosyltransferase</keyword>
<dbReference type="Gene3D" id="3.90.1480.20">
    <property type="entry name" value="Glycosyl transferase family 29"/>
    <property type="match status" value="1"/>
</dbReference>
<comment type="similarity">
    <text evidence="2">Belongs to the glycosyltransferase 29 family.</text>
</comment>
<organism evidence="14 15">
    <name type="scientific">Chloropicon primus</name>
    <dbReference type="NCBI Taxonomy" id="1764295"/>
    <lineage>
        <taxon>Eukaryota</taxon>
        <taxon>Viridiplantae</taxon>
        <taxon>Chlorophyta</taxon>
        <taxon>Chloropicophyceae</taxon>
        <taxon>Chloropicales</taxon>
        <taxon>Chloropicaceae</taxon>
        <taxon>Chloropicon</taxon>
    </lineage>
</organism>
<dbReference type="OrthoDB" id="10264956at2759"/>
<keyword evidence="8" id="KW-0333">Golgi apparatus</keyword>
<dbReference type="EMBL" id="CP031047">
    <property type="protein sequence ID" value="QDZ24774.1"/>
    <property type="molecule type" value="Genomic_DNA"/>
</dbReference>
<evidence type="ECO:0000256" key="8">
    <source>
        <dbReference type="ARBA" id="ARBA00023034"/>
    </source>
</evidence>
<keyword evidence="9 13" id="KW-0472">Membrane</keyword>
<evidence type="ECO:0000313" key="15">
    <source>
        <dbReference type="Proteomes" id="UP000316726"/>
    </source>
</evidence>
<evidence type="ECO:0000256" key="7">
    <source>
        <dbReference type="ARBA" id="ARBA00022989"/>
    </source>
</evidence>
<dbReference type="Proteomes" id="UP000316726">
    <property type="component" value="Chromosome 14"/>
</dbReference>
<feature type="region of interest" description="Disordered" evidence="12">
    <location>
        <begin position="91"/>
        <end position="154"/>
    </location>
</feature>
<evidence type="ECO:0000256" key="5">
    <source>
        <dbReference type="ARBA" id="ARBA00022692"/>
    </source>
</evidence>
<dbReference type="GO" id="GO:0008373">
    <property type="term" value="F:sialyltransferase activity"/>
    <property type="evidence" value="ECO:0007669"/>
    <property type="project" value="InterPro"/>
</dbReference>
<evidence type="ECO:0000256" key="11">
    <source>
        <dbReference type="SAM" id="Coils"/>
    </source>
</evidence>
<sequence length="614" mass="69771">MAGRLLSQEQSLKLSQQEQVQRQAKSRKYGVLGVILFLSGLLLGTLMSDWASFRIEVKAEKAVVLRESLLEDRVDGNGQLVGLEERRDVEERLHGQDEVGSVVTEKRAQEEAVDEDQGSSDAAAAAAADGGEEEASTAGDQGKEQPTKKPKEEEVRYYADWAGWNETASEKKARLKEEAKLEQQIEEMRRKVALEDTAATVRQHALDQIALGKLEDKLRKSRGLRSKPSSVTEAVRKRKYELQRKAYEEAIKPRKIILDPEIQHIVDTFNGSLKPPRYCYLSPKGNHVQPKEPEAEASKLVRGRAEGRSLLRKKQKQPKSKPPASKRTKKFKERAKAGDIVSLTLEQAKEILQIAAEKYPCMIMHRDCFNQSMEDKYQLRSWYENAYFKTSKLGWEWRKNQLEDFKKLRLGTCAIVGNGDNVLKGKYGGEIDEHDFVIRYNVITKPYWDAVGKKTDGLFDKLNYIGTKYAPDVVPSRFNIFPKYVPQELDAESLPNKKKAMIYGMPVLLDWRKDSTRMLHLFQQAKHTEKKLVINGMSKIQHASGGFSRVRAIVELLRNGLCERVDLYGFSSGGGKYFMPKKLVSNAHPINGENYIYRLWMATGIHGKLCVYGN</sequence>
<evidence type="ECO:0000256" key="13">
    <source>
        <dbReference type="SAM" id="Phobius"/>
    </source>
</evidence>
<feature type="coiled-coil region" evidence="11">
    <location>
        <begin position="165"/>
        <end position="198"/>
    </location>
</feature>
<evidence type="ECO:0000256" key="6">
    <source>
        <dbReference type="ARBA" id="ARBA00022968"/>
    </source>
</evidence>
<evidence type="ECO:0000256" key="2">
    <source>
        <dbReference type="ARBA" id="ARBA00006003"/>
    </source>
</evidence>
<keyword evidence="6" id="KW-0735">Signal-anchor</keyword>
<keyword evidence="11" id="KW-0175">Coiled coil</keyword>
<dbReference type="PANTHER" id="PTHR11987">
    <property type="entry name" value="ALPHA-2,8-SIALYLTRANSFERASE"/>
    <property type="match status" value="1"/>
</dbReference>
<dbReference type="AlphaFoldDB" id="A0A5B8MZE2"/>
<evidence type="ECO:0008006" key="16">
    <source>
        <dbReference type="Google" id="ProtNLM"/>
    </source>
</evidence>
<reference evidence="14 15" key="1">
    <citation type="submission" date="2018-07" db="EMBL/GenBank/DDBJ databases">
        <title>The complete nuclear genome of the prasinophyte Chloropicon primus (CCMP1205).</title>
        <authorList>
            <person name="Pombert J.-F."/>
            <person name="Otis C."/>
            <person name="Turmel M."/>
            <person name="Lemieux C."/>
        </authorList>
    </citation>
    <scope>NUCLEOTIDE SEQUENCE [LARGE SCALE GENOMIC DNA]</scope>
    <source>
        <strain evidence="14 15">CCMP1205</strain>
    </source>
</reference>
<protein>
    <recommendedName>
        <fullName evidence="16">Sialyltransferase</fullName>
    </recommendedName>
</protein>
<dbReference type="InterPro" id="IPR050943">
    <property type="entry name" value="Glycosyltr_29_Sialyltrsf"/>
</dbReference>
<feature type="compositionally biased region" description="Basic residues" evidence="12">
    <location>
        <begin position="310"/>
        <end position="331"/>
    </location>
</feature>
<keyword evidence="5 13" id="KW-0812">Transmembrane</keyword>
<dbReference type="InterPro" id="IPR001675">
    <property type="entry name" value="Glyco_trans_29"/>
</dbReference>
<keyword evidence="7 13" id="KW-1133">Transmembrane helix</keyword>
<feature type="compositionally biased region" description="Low complexity" evidence="12">
    <location>
        <begin position="119"/>
        <end position="129"/>
    </location>
</feature>
<feature type="transmembrane region" description="Helical" evidence="13">
    <location>
        <begin position="29"/>
        <end position="47"/>
    </location>
</feature>
<evidence type="ECO:0000256" key="10">
    <source>
        <dbReference type="ARBA" id="ARBA00023180"/>
    </source>
</evidence>